<organism evidence="8">
    <name type="scientific">Taenia asiatica</name>
    <name type="common">Asian tapeworm</name>
    <dbReference type="NCBI Taxonomy" id="60517"/>
    <lineage>
        <taxon>Eukaryota</taxon>
        <taxon>Metazoa</taxon>
        <taxon>Spiralia</taxon>
        <taxon>Lophotrochozoa</taxon>
        <taxon>Platyhelminthes</taxon>
        <taxon>Cestoda</taxon>
        <taxon>Eucestoda</taxon>
        <taxon>Cyclophyllidea</taxon>
        <taxon>Taeniidae</taxon>
        <taxon>Taenia</taxon>
    </lineage>
</organism>
<feature type="domain" description="Spindle pole body-associated protein Vik1/Cik1 microtubule binding" evidence="5">
    <location>
        <begin position="369"/>
        <end position="413"/>
    </location>
</feature>
<sequence length="429" mass="48965">SESCDAHKNSSPHPHETDADADSPRSENPTTCASSTLCSLISDLEDDSIITEVSSVSMHPSDWSLSSQLTAKSDQSNQAPEKFQASILESTMNLMKYRLNYPLLLAKSRHLTSTQTLLHCAQSLGSFAEEVLRKRADREPPNTVARPSALDAALWHIKHQWKCRYYTLLDAVDLLYKDYQLLHHVSADQNQRGHHVAFPQRLLAGYSVDSLAVGNDKSIQIGVLAGADPVTHLANRIAEHTAACPQAHAWPHRFNASVCFILDVIAQCRLLRVQLDKMTEFRDRAFRLTTQAREQRGRLRRYVVEQRTAIAEVAKSLTEVRERITHMQRGPPVEIRHMQSLSQEEQNMVRIQEKIDNQRSQLSVLETILREEEAKRRYMHNRLQEITGNIRVLCRLRPQSPSRRHRIDYLKVTSDDKLLLCPNEIPEIL</sequence>
<keyword evidence="2" id="KW-0067">ATP-binding</keyword>
<accession>A0A0R3W072</accession>
<dbReference type="WBParaSite" id="TASK_0000306601-mRNA-1">
    <property type="protein sequence ID" value="TASK_0000306601-mRNA-1"/>
    <property type="gene ID" value="TASK_0000306601"/>
</dbReference>
<dbReference type="STRING" id="60517.A0A0R3W072"/>
<dbReference type="OrthoDB" id="3176171at2759"/>
<dbReference type="InterPro" id="IPR031852">
    <property type="entry name" value="Vik1/Cik1_MT-bd"/>
</dbReference>
<keyword evidence="1" id="KW-0547">Nucleotide-binding</keyword>
<evidence type="ECO:0000256" key="1">
    <source>
        <dbReference type="ARBA" id="ARBA00022741"/>
    </source>
</evidence>
<dbReference type="GO" id="GO:0005524">
    <property type="term" value="F:ATP binding"/>
    <property type="evidence" value="ECO:0007669"/>
    <property type="project" value="UniProtKB-KW"/>
</dbReference>
<dbReference type="PANTHER" id="PTHR47972">
    <property type="entry name" value="KINESIN-LIKE PROTEIN KLP-3"/>
    <property type="match status" value="1"/>
</dbReference>
<dbReference type="AlphaFoldDB" id="A0A0R3W072"/>
<dbReference type="EMBL" id="UYRS01005333">
    <property type="protein sequence ID" value="VDK27067.1"/>
    <property type="molecule type" value="Genomic_DNA"/>
</dbReference>
<dbReference type="GO" id="GO:0003777">
    <property type="term" value="F:microtubule motor activity"/>
    <property type="evidence" value="ECO:0007669"/>
    <property type="project" value="InterPro"/>
</dbReference>
<dbReference type="PANTHER" id="PTHR47972:SF66">
    <property type="entry name" value="KINESIN MOTOR DOMAIN-CONTAINING PROTEIN"/>
    <property type="match status" value="1"/>
</dbReference>
<reference evidence="6 7" key="2">
    <citation type="submission" date="2018-11" db="EMBL/GenBank/DDBJ databases">
        <authorList>
            <consortium name="Pathogen Informatics"/>
        </authorList>
    </citation>
    <scope>NUCLEOTIDE SEQUENCE [LARGE SCALE GENOMIC DNA]</scope>
</reference>
<dbReference type="GO" id="GO:0008017">
    <property type="term" value="F:microtubule binding"/>
    <property type="evidence" value="ECO:0007669"/>
    <property type="project" value="InterPro"/>
</dbReference>
<name>A0A0R3W072_TAEAS</name>
<dbReference type="Pfam" id="PF16796">
    <property type="entry name" value="Microtub_bd"/>
    <property type="match status" value="1"/>
</dbReference>
<evidence type="ECO:0000256" key="3">
    <source>
        <dbReference type="SAM" id="Coils"/>
    </source>
</evidence>
<keyword evidence="7" id="KW-1185">Reference proteome</keyword>
<reference evidence="8" key="1">
    <citation type="submission" date="2017-02" db="UniProtKB">
        <authorList>
            <consortium name="WormBaseParasite"/>
        </authorList>
    </citation>
    <scope>IDENTIFICATION</scope>
</reference>
<dbReference type="Gene3D" id="3.40.850.10">
    <property type="entry name" value="Kinesin motor domain"/>
    <property type="match status" value="1"/>
</dbReference>
<dbReference type="GO" id="GO:0007018">
    <property type="term" value="P:microtubule-based movement"/>
    <property type="evidence" value="ECO:0007669"/>
    <property type="project" value="InterPro"/>
</dbReference>
<evidence type="ECO:0000256" key="4">
    <source>
        <dbReference type="SAM" id="MobiDB-lite"/>
    </source>
</evidence>
<feature type="region of interest" description="Disordered" evidence="4">
    <location>
        <begin position="1"/>
        <end position="32"/>
    </location>
</feature>
<protein>
    <submittedName>
        <fullName evidence="8">Microtub_bd domain-containing protein</fullName>
    </submittedName>
</protein>
<keyword evidence="3" id="KW-0175">Coiled coil</keyword>
<dbReference type="Proteomes" id="UP000282613">
    <property type="component" value="Unassembled WGS sequence"/>
</dbReference>
<feature type="compositionally biased region" description="Basic and acidic residues" evidence="4">
    <location>
        <begin position="1"/>
        <end position="25"/>
    </location>
</feature>
<evidence type="ECO:0000256" key="2">
    <source>
        <dbReference type="ARBA" id="ARBA00022840"/>
    </source>
</evidence>
<evidence type="ECO:0000259" key="5">
    <source>
        <dbReference type="Pfam" id="PF16796"/>
    </source>
</evidence>
<evidence type="ECO:0000313" key="7">
    <source>
        <dbReference type="Proteomes" id="UP000282613"/>
    </source>
</evidence>
<feature type="coiled-coil region" evidence="3">
    <location>
        <begin position="341"/>
        <end position="375"/>
    </location>
</feature>
<evidence type="ECO:0000313" key="6">
    <source>
        <dbReference type="EMBL" id="VDK27067.1"/>
    </source>
</evidence>
<dbReference type="InterPro" id="IPR036961">
    <property type="entry name" value="Kinesin_motor_dom_sf"/>
</dbReference>
<evidence type="ECO:0000313" key="8">
    <source>
        <dbReference type="WBParaSite" id="TASK_0000306601-mRNA-1"/>
    </source>
</evidence>
<proteinExistence type="predicted"/>
<gene>
    <name evidence="6" type="ORF">TASK_LOCUS3067</name>
</gene>
<dbReference type="InterPro" id="IPR027640">
    <property type="entry name" value="Kinesin-like_fam"/>
</dbReference>